<dbReference type="PROSITE" id="PS50931">
    <property type="entry name" value="HTH_LYSR"/>
    <property type="match status" value="1"/>
</dbReference>
<dbReference type="InterPro" id="IPR058163">
    <property type="entry name" value="LysR-type_TF_proteobact-type"/>
</dbReference>
<evidence type="ECO:0000256" key="1">
    <source>
        <dbReference type="ARBA" id="ARBA00009437"/>
    </source>
</evidence>
<keyword evidence="2" id="KW-0805">Transcription regulation</keyword>
<keyword evidence="4" id="KW-0804">Transcription</keyword>
<keyword evidence="3" id="KW-0238">DNA-binding</keyword>
<dbReference type="PATRIC" id="fig|717774.3.peg.3149"/>
<dbReference type="STRING" id="717774.Marme_3061"/>
<dbReference type="InterPro" id="IPR000847">
    <property type="entry name" value="LysR_HTH_N"/>
</dbReference>
<organism evidence="6 7">
    <name type="scientific">Marinomonas mediterranea (strain ATCC 700492 / JCM 21426 / NBRC 103028 / MMB-1)</name>
    <dbReference type="NCBI Taxonomy" id="717774"/>
    <lineage>
        <taxon>Bacteria</taxon>
        <taxon>Pseudomonadati</taxon>
        <taxon>Pseudomonadota</taxon>
        <taxon>Gammaproteobacteria</taxon>
        <taxon>Oceanospirillales</taxon>
        <taxon>Oceanospirillaceae</taxon>
        <taxon>Marinomonas</taxon>
    </lineage>
</organism>
<accession>F2K2A0</accession>
<dbReference type="FunFam" id="3.40.190.10:FF:000017">
    <property type="entry name" value="Glycine cleavage system transcriptional activator"/>
    <property type="match status" value="1"/>
</dbReference>
<evidence type="ECO:0000256" key="4">
    <source>
        <dbReference type="ARBA" id="ARBA00023163"/>
    </source>
</evidence>
<dbReference type="GO" id="GO:0043565">
    <property type="term" value="F:sequence-specific DNA binding"/>
    <property type="evidence" value="ECO:0007669"/>
    <property type="project" value="TreeGrafter"/>
</dbReference>
<dbReference type="Gene3D" id="3.40.190.10">
    <property type="entry name" value="Periplasmic binding protein-like II"/>
    <property type="match status" value="2"/>
</dbReference>
<dbReference type="PANTHER" id="PTHR30537">
    <property type="entry name" value="HTH-TYPE TRANSCRIPTIONAL REGULATOR"/>
    <property type="match status" value="1"/>
</dbReference>
<name>F2K2A0_MARM1</name>
<protein>
    <submittedName>
        <fullName evidence="6">Transcriptional regulator, LysR family</fullName>
    </submittedName>
</protein>
<comment type="similarity">
    <text evidence="1">Belongs to the LysR transcriptional regulatory family.</text>
</comment>
<gene>
    <name evidence="6" type="ordered locus">Marme_3061</name>
</gene>
<feature type="domain" description="HTH lysR-type" evidence="5">
    <location>
        <begin position="5"/>
        <end position="62"/>
    </location>
</feature>
<dbReference type="eggNOG" id="COG0583">
    <property type="taxonomic scope" value="Bacteria"/>
</dbReference>
<dbReference type="SUPFAM" id="SSF46785">
    <property type="entry name" value="Winged helix' DNA-binding domain"/>
    <property type="match status" value="1"/>
</dbReference>
<evidence type="ECO:0000256" key="2">
    <source>
        <dbReference type="ARBA" id="ARBA00023015"/>
    </source>
</evidence>
<dbReference type="Proteomes" id="UP000001062">
    <property type="component" value="Chromosome"/>
</dbReference>
<evidence type="ECO:0000259" key="5">
    <source>
        <dbReference type="PROSITE" id="PS50931"/>
    </source>
</evidence>
<dbReference type="HOGENOM" id="CLU_039613_37_0_6"/>
<sequence>MADYLPLRALKAFEATARLGSFKKAADELHVTTGAVSQQVKTLEDILGVKLFHRLHHSLELTDAAKAGFGKIESGFDLLNDAMQSIRDCDTQAALKVWVAPSFASKFLLPKLKHFSNLYPNTDLSVFASDIMIGSGEAAGMIPAKSFHKKDIDIGIFYGRSEFKDYRADKLFGVDIVPLCSPTLICDSGHPLQNVEDMMFHSLIHDDTANEGRPDWNGWLRLAGVHHINADHGIRFNQVSLALDAAVDGQGIVLGIKQLAEQELKNGQLVIPFGPEVTLDYAYYIVSLKDTQNEPSIRAFREWLLELTTG</sequence>
<dbReference type="KEGG" id="mme:Marme_3061"/>
<dbReference type="PANTHER" id="PTHR30537:SF26">
    <property type="entry name" value="GLYCINE CLEAVAGE SYSTEM TRANSCRIPTIONAL ACTIVATOR"/>
    <property type="match status" value="1"/>
</dbReference>
<dbReference type="Pfam" id="PF00126">
    <property type="entry name" value="HTH_1"/>
    <property type="match status" value="1"/>
</dbReference>
<dbReference type="PRINTS" id="PR00039">
    <property type="entry name" value="HTHLYSR"/>
</dbReference>
<evidence type="ECO:0000313" key="7">
    <source>
        <dbReference type="Proteomes" id="UP000001062"/>
    </source>
</evidence>
<dbReference type="GO" id="GO:0003700">
    <property type="term" value="F:DNA-binding transcription factor activity"/>
    <property type="evidence" value="ECO:0007669"/>
    <property type="project" value="InterPro"/>
</dbReference>
<dbReference type="InterPro" id="IPR005119">
    <property type="entry name" value="LysR_subst-bd"/>
</dbReference>
<evidence type="ECO:0000256" key="3">
    <source>
        <dbReference type="ARBA" id="ARBA00023125"/>
    </source>
</evidence>
<dbReference type="RefSeq" id="WP_013662182.1">
    <property type="nucleotide sequence ID" value="NC_015276.1"/>
</dbReference>
<dbReference type="EMBL" id="CP002583">
    <property type="protein sequence ID" value="ADZ92280.1"/>
    <property type="molecule type" value="Genomic_DNA"/>
</dbReference>
<dbReference type="AlphaFoldDB" id="F2K2A0"/>
<reference evidence="6 7" key="1">
    <citation type="journal article" date="2012" name="Stand. Genomic Sci.">
        <title>Complete genome sequence of the melanogenic marine bacterium Marinomonas mediterranea type strain (MMB-1(T)).</title>
        <authorList>
            <person name="Lucas-Elio P."/>
            <person name="Goodwin L."/>
            <person name="Woyke T."/>
            <person name="Pitluck S."/>
            <person name="Nolan M."/>
            <person name="Kyrpides N.C."/>
            <person name="Detter J.C."/>
            <person name="Copeland A."/>
            <person name="Teshima H."/>
            <person name="Bruce D."/>
            <person name="Detter C."/>
            <person name="Tapia R."/>
            <person name="Han S."/>
            <person name="Land M.L."/>
            <person name="Ivanova N."/>
            <person name="Mikhailova N."/>
            <person name="Johnston A.W."/>
            <person name="Sanchez-Amat A."/>
        </authorList>
    </citation>
    <scope>NUCLEOTIDE SEQUENCE [LARGE SCALE GENOMIC DNA]</scope>
    <source>
        <strain evidence="7">ATCC 700492 / JCM 21426 / NBRC 103028 / MMB-1</strain>
    </source>
</reference>
<dbReference type="CDD" id="cd08432">
    <property type="entry name" value="PBP2_GcdR_TrpI_HvrB_AmpR_like"/>
    <property type="match status" value="1"/>
</dbReference>
<evidence type="ECO:0000313" key="6">
    <source>
        <dbReference type="EMBL" id="ADZ92280.1"/>
    </source>
</evidence>
<keyword evidence="7" id="KW-1185">Reference proteome</keyword>
<dbReference type="GO" id="GO:0006351">
    <property type="term" value="P:DNA-templated transcription"/>
    <property type="evidence" value="ECO:0007669"/>
    <property type="project" value="TreeGrafter"/>
</dbReference>
<dbReference type="SUPFAM" id="SSF53850">
    <property type="entry name" value="Periplasmic binding protein-like II"/>
    <property type="match status" value="1"/>
</dbReference>
<dbReference type="InterPro" id="IPR036388">
    <property type="entry name" value="WH-like_DNA-bd_sf"/>
</dbReference>
<dbReference type="Gene3D" id="1.10.10.10">
    <property type="entry name" value="Winged helix-like DNA-binding domain superfamily/Winged helix DNA-binding domain"/>
    <property type="match status" value="1"/>
</dbReference>
<dbReference type="Pfam" id="PF03466">
    <property type="entry name" value="LysR_substrate"/>
    <property type="match status" value="1"/>
</dbReference>
<dbReference type="OrthoDB" id="6787458at2"/>
<dbReference type="FunFam" id="1.10.10.10:FF:000038">
    <property type="entry name" value="Glycine cleavage system transcriptional activator"/>
    <property type="match status" value="1"/>
</dbReference>
<dbReference type="InterPro" id="IPR036390">
    <property type="entry name" value="WH_DNA-bd_sf"/>
</dbReference>
<proteinExistence type="inferred from homology"/>